<proteinExistence type="inferred from homology"/>
<evidence type="ECO:0000256" key="1">
    <source>
        <dbReference type="ARBA" id="ARBA00004117"/>
    </source>
</evidence>
<comment type="subcellular location">
    <subcellularLocation>
        <location evidence="1">Bacterial flagellum basal body</location>
    </subcellularLocation>
</comment>
<gene>
    <name evidence="3" type="ORF">B2A_13172</name>
</gene>
<dbReference type="AlphaFoldDB" id="T0ZXH2"/>
<reference evidence="3" key="2">
    <citation type="journal article" date="2014" name="ISME J.">
        <title>Microbial stratification in low pH oxic and suboxic macroscopic growths along an acid mine drainage.</title>
        <authorList>
            <person name="Mendez-Garcia C."/>
            <person name="Mesa V."/>
            <person name="Sprenger R.R."/>
            <person name="Richter M."/>
            <person name="Diez M.S."/>
            <person name="Solano J."/>
            <person name="Bargiela R."/>
            <person name="Golyshina O.V."/>
            <person name="Manteca A."/>
            <person name="Ramos J.L."/>
            <person name="Gallego J.R."/>
            <person name="Llorente I."/>
            <person name="Martins Dos Santos V.A."/>
            <person name="Jensen O.N."/>
            <person name="Pelaez A.I."/>
            <person name="Sanchez J."/>
            <person name="Ferrer M."/>
        </authorList>
    </citation>
    <scope>NUCLEOTIDE SEQUENCE</scope>
</reference>
<keyword evidence="2" id="KW-0975">Bacterial flagellum</keyword>
<reference evidence="3" key="1">
    <citation type="submission" date="2013-08" db="EMBL/GenBank/DDBJ databases">
        <authorList>
            <person name="Mendez C."/>
            <person name="Richter M."/>
            <person name="Ferrer M."/>
            <person name="Sanchez J."/>
        </authorList>
    </citation>
    <scope>NUCLEOTIDE SEQUENCE</scope>
</reference>
<dbReference type="HAMAP" id="MF_00724">
    <property type="entry name" value="FliE"/>
    <property type="match status" value="1"/>
</dbReference>
<dbReference type="GO" id="GO:0071973">
    <property type="term" value="P:bacterial-type flagellum-dependent cell motility"/>
    <property type="evidence" value="ECO:0007669"/>
    <property type="project" value="InterPro"/>
</dbReference>
<dbReference type="EMBL" id="AUZZ01009532">
    <property type="protein sequence ID" value="EQD33389.1"/>
    <property type="molecule type" value="Genomic_DNA"/>
</dbReference>
<dbReference type="NCBIfam" id="TIGR00205">
    <property type="entry name" value="fliE"/>
    <property type="match status" value="1"/>
</dbReference>
<organism evidence="3">
    <name type="scientific">mine drainage metagenome</name>
    <dbReference type="NCBI Taxonomy" id="410659"/>
    <lineage>
        <taxon>unclassified sequences</taxon>
        <taxon>metagenomes</taxon>
        <taxon>ecological metagenomes</taxon>
    </lineage>
</organism>
<dbReference type="GO" id="GO:0009425">
    <property type="term" value="C:bacterial-type flagellum basal body"/>
    <property type="evidence" value="ECO:0007669"/>
    <property type="project" value="UniProtKB-SubCell"/>
</dbReference>
<keyword evidence="3" id="KW-0966">Cell projection</keyword>
<accession>T0ZXH2</accession>
<feature type="non-terminal residue" evidence="3">
    <location>
        <position position="1"/>
    </location>
</feature>
<keyword evidence="3" id="KW-0282">Flagellum</keyword>
<protein>
    <submittedName>
        <fullName evidence="3">Flagellar hook-basal body complex protein FliE</fullName>
    </submittedName>
</protein>
<dbReference type="Pfam" id="PF02049">
    <property type="entry name" value="FliE"/>
    <property type="match status" value="1"/>
</dbReference>
<dbReference type="PANTHER" id="PTHR34653:SF1">
    <property type="entry name" value="FLAGELLAR HOOK-BASAL BODY COMPLEX PROTEIN FLIE"/>
    <property type="match status" value="1"/>
</dbReference>
<dbReference type="InterPro" id="IPR001624">
    <property type="entry name" value="FliE"/>
</dbReference>
<dbReference type="PANTHER" id="PTHR34653">
    <property type="match status" value="1"/>
</dbReference>
<sequence length="100" mass="10377">LVPGAPGCARPLGLGAPAHRGAGPSGSSEFASILKRGIDAVNQSEQRASTLADAFSRGAPGVSLPQVVLQVEKASVSFDALTQVRNRLITAYQDIMNMQM</sequence>
<evidence type="ECO:0000256" key="2">
    <source>
        <dbReference type="ARBA" id="ARBA00023143"/>
    </source>
</evidence>
<comment type="caution">
    <text evidence="3">The sequence shown here is derived from an EMBL/GenBank/DDBJ whole genome shotgun (WGS) entry which is preliminary data.</text>
</comment>
<dbReference type="PRINTS" id="PR01006">
    <property type="entry name" value="FLGHOOKFLIE"/>
</dbReference>
<name>T0ZXH2_9ZZZZ</name>
<keyword evidence="3" id="KW-0969">Cilium</keyword>
<dbReference type="GO" id="GO:0005198">
    <property type="term" value="F:structural molecule activity"/>
    <property type="evidence" value="ECO:0007669"/>
    <property type="project" value="InterPro"/>
</dbReference>
<dbReference type="GO" id="GO:0003774">
    <property type="term" value="F:cytoskeletal motor activity"/>
    <property type="evidence" value="ECO:0007669"/>
    <property type="project" value="InterPro"/>
</dbReference>
<evidence type="ECO:0000313" key="3">
    <source>
        <dbReference type="EMBL" id="EQD33389.1"/>
    </source>
</evidence>